<sequence length="230" mass="24827">MLRSASSRSLAMGSSPRLAGPSPRSPVPGLQALCPDLIVPERMELDFAVPEALGVGAQHLSFSILDMRGQPLSHVIANETGSPCGIQLQMLDRTPLAFIRTECLHGGRSGRGRSREPASSSGQGTNCIEICRPSGEVFCVVTKDEGTPWYRYVLRSKTWQRLYTYCGNFREKAVNVTNSSGHLVCTSERCRVGFDSASHYQVRVAPQTDAGLLLCGLLAIDKLEGGSQSS</sequence>
<protein>
    <recommendedName>
        <fullName evidence="3">Phospholipid scramblase</fullName>
    </recommendedName>
</protein>
<feature type="compositionally biased region" description="Low complexity" evidence="1">
    <location>
        <begin position="1"/>
        <end position="15"/>
    </location>
</feature>
<organism evidence="2">
    <name type="scientific">Alexandrium catenella</name>
    <name type="common">Red tide dinoflagellate</name>
    <name type="synonym">Gonyaulax catenella</name>
    <dbReference type="NCBI Taxonomy" id="2925"/>
    <lineage>
        <taxon>Eukaryota</taxon>
        <taxon>Sar</taxon>
        <taxon>Alveolata</taxon>
        <taxon>Dinophyceae</taxon>
        <taxon>Gonyaulacales</taxon>
        <taxon>Pyrocystaceae</taxon>
        <taxon>Alexandrium</taxon>
    </lineage>
</organism>
<evidence type="ECO:0008006" key="3">
    <source>
        <dbReference type="Google" id="ProtNLM"/>
    </source>
</evidence>
<dbReference type="AlphaFoldDB" id="A0A7S1MQW9"/>
<proteinExistence type="predicted"/>
<gene>
    <name evidence="2" type="ORF">ACAT0790_LOCUS25784</name>
</gene>
<evidence type="ECO:0000313" key="2">
    <source>
        <dbReference type="EMBL" id="CAD9138600.1"/>
    </source>
</evidence>
<reference evidence="2" key="1">
    <citation type="submission" date="2021-01" db="EMBL/GenBank/DDBJ databases">
        <authorList>
            <person name="Corre E."/>
            <person name="Pelletier E."/>
            <person name="Niang G."/>
            <person name="Scheremetjew M."/>
            <person name="Finn R."/>
            <person name="Kale V."/>
            <person name="Holt S."/>
            <person name="Cochrane G."/>
            <person name="Meng A."/>
            <person name="Brown T."/>
            <person name="Cohen L."/>
        </authorList>
    </citation>
    <scope>NUCLEOTIDE SEQUENCE</scope>
    <source>
        <strain evidence="2">OF101</strain>
    </source>
</reference>
<feature type="region of interest" description="Disordered" evidence="1">
    <location>
        <begin position="1"/>
        <end position="27"/>
    </location>
</feature>
<name>A0A7S1MQW9_ALECA</name>
<dbReference type="EMBL" id="HBGE01042735">
    <property type="protein sequence ID" value="CAD9138600.1"/>
    <property type="molecule type" value="Transcribed_RNA"/>
</dbReference>
<evidence type="ECO:0000256" key="1">
    <source>
        <dbReference type="SAM" id="MobiDB-lite"/>
    </source>
</evidence>
<accession>A0A7S1MQW9</accession>